<evidence type="ECO:0000313" key="8">
    <source>
        <dbReference type="Proteomes" id="UP000271241"/>
    </source>
</evidence>
<evidence type="ECO:0000256" key="3">
    <source>
        <dbReference type="ARBA" id="ARBA00022776"/>
    </source>
</evidence>
<dbReference type="GO" id="GO:0031145">
    <property type="term" value="P:anaphase-promoting complex-dependent catabolic process"/>
    <property type="evidence" value="ECO:0007669"/>
    <property type="project" value="TreeGrafter"/>
</dbReference>
<dbReference type="InterPro" id="IPR041221">
    <property type="entry name" value="APC1_C"/>
</dbReference>
<sequence>MLCAFYPRFPSSVDGHRPHLQAFRHLWALAVEPRCLMVRDIETGEACTVPIELEVLSDSPHAVSGTTDGNKGDADHAATVSTGTPCVLPELSRVRAIHIRSKDHFSVTLTPSSNARHAALLSQSGTLYVKRTNGQAAKSEGLPSLLDAFTSWSLAGPQSTSRFQPRLLVEQMAQTRHTARRPNSTLLQAIARYTCDEARELTGAKTWEKVSQKTLDLRCAANLYESLSVGHTDAWPAYLALYRTARQLHQGVHVWDLHPIWDARFASIYYGSATSDEGYNSARCSLSPLLRHEFAATLAHWITDSFRQWLECERDSTLRSAFQAYATGTSSGWPEHPMLRWLLTWFRIPPSADLATVLERCPISPARYLLLAAQFPNVPLFVWRAIA</sequence>
<proteinExistence type="predicted"/>
<evidence type="ECO:0000256" key="1">
    <source>
        <dbReference type="ARBA" id="ARBA00022618"/>
    </source>
</evidence>
<dbReference type="EMBL" id="KZ993178">
    <property type="protein sequence ID" value="RKP05306.1"/>
    <property type="molecule type" value="Genomic_DNA"/>
</dbReference>
<dbReference type="AlphaFoldDB" id="A0A4P9XI32"/>
<dbReference type="GO" id="GO:0005680">
    <property type="term" value="C:anaphase-promoting complex"/>
    <property type="evidence" value="ECO:0007669"/>
    <property type="project" value="InterPro"/>
</dbReference>
<gene>
    <name evidence="7" type="ORF">THASP1DRAFT_32855</name>
</gene>
<evidence type="ECO:0000313" key="7">
    <source>
        <dbReference type="EMBL" id="RKP05306.1"/>
    </source>
</evidence>
<accession>A0A4P9XI32</accession>
<feature type="domain" description="Anaphase-promoting complex subunit 1 C-terminal" evidence="5">
    <location>
        <begin position="187"/>
        <end position="349"/>
    </location>
</feature>
<dbReference type="GO" id="GO:0070979">
    <property type="term" value="P:protein K11-linked ubiquitination"/>
    <property type="evidence" value="ECO:0007669"/>
    <property type="project" value="TreeGrafter"/>
</dbReference>
<keyword evidence="2" id="KW-0677">Repeat</keyword>
<evidence type="ECO:0000259" key="6">
    <source>
        <dbReference type="Pfam" id="PF21282"/>
    </source>
</evidence>
<evidence type="ECO:0000256" key="2">
    <source>
        <dbReference type="ARBA" id="ARBA00022737"/>
    </source>
</evidence>
<dbReference type="PANTHER" id="PTHR12827">
    <property type="entry name" value="MEIOTIC CHECKPOINT REGULATOR TSG24 FAMILY MEMBER"/>
    <property type="match status" value="1"/>
</dbReference>
<evidence type="ECO:0000259" key="5">
    <source>
        <dbReference type="Pfam" id="PF18122"/>
    </source>
</evidence>
<organism evidence="7 8">
    <name type="scientific">Thamnocephalis sphaerospora</name>
    <dbReference type="NCBI Taxonomy" id="78915"/>
    <lineage>
        <taxon>Eukaryota</taxon>
        <taxon>Fungi</taxon>
        <taxon>Fungi incertae sedis</taxon>
        <taxon>Zoopagomycota</taxon>
        <taxon>Zoopagomycotina</taxon>
        <taxon>Zoopagomycetes</taxon>
        <taxon>Zoopagales</taxon>
        <taxon>Sigmoideomycetaceae</taxon>
        <taxon>Thamnocephalis</taxon>
    </lineage>
</organism>
<dbReference type="InterPro" id="IPR048971">
    <property type="entry name" value="Apc1_3rd"/>
</dbReference>
<reference evidence="8" key="1">
    <citation type="journal article" date="2018" name="Nat. Microbiol.">
        <title>Leveraging single-cell genomics to expand the fungal tree of life.</title>
        <authorList>
            <person name="Ahrendt S.R."/>
            <person name="Quandt C.A."/>
            <person name="Ciobanu D."/>
            <person name="Clum A."/>
            <person name="Salamov A."/>
            <person name="Andreopoulos B."/>
            <person name="Cheng J.F."/>
            <person name="Woyke T."/>
            <person name="Pelin A."/>
            <person name="Henrissat B."/>
            <person name="Reynolds N.K."/>
            <person name="Benny G.L."/>
            <person name="Smith M.E."/>
            <person name="James T.Y."/>
            <person name="Grigoriev I.V."/>
        </authorList>
    </citation>
    <scope>NUCLEOTIDE SEQUENCE [LARGE SCALE GENOMIC DNA]</scope>
    <source>
        <strain evidence="8">RSA 1356</strain>
    </source>
</reference>
<dbReference type="InterPro" id="IPR024990">
    <property type="entry name" value="Apc1"/>
</dbReference>
<keyword evidence="3" id="KW-0498">Mitosis</keyword>
<dbReference type="Pfam" id="PF18122">
    <property type="entry name" value="APC1_C"/>
    <property type="match status" value="1"/>
</dbReference>
<dbReference type="GO" id="GO:0007091">
    <property type="term" value="P:metaphase/anaphase transition of mitotic cell cycle"/>
    <property type="evidence" value="ECO:0007669"/>
    <property type="project" value="TreeGrafter"/>
</dbReference>
<dbReference type="STRING" id="78915.A0A4P9XI32"/>
<evidence type="ECO:0000256" key="4">
    <source>
        <dbReference type="ARBA" id="ARBA00023306"/>
    </source>
</evidence>
<dbReference type="OrthoDB" id="26401at2759"/>
<dbReference type="PANTHER" id="PTHR12827:SF3">
    <property type="entry name" value="ANAPHASE-PROMOTING COMPLEX SUBUNIT 1"/>
    <property type="match status" value="1"/>
</dbReference>
<dbReference type="Proteomes" id="UP000271241">
    <property type="component" value="Unassembled WGS sequence"/>
</dbReference>
<dbReference type="GO" id="GO:0051301">
    <property type="term" value="P:cell division"/>
    <property type="evidence" value="ECO:0007669"/>
    <property type="project" value="UniProtKB-KW"/>
</dbReference>
<protein>
    <submittedName>
        <fullName evidence="7">Uncharacterized protein</fullName>
    </submittedName>
</protein>
<dbReference type="GO" id="GO:0060090">
    <property type="term" value="F:molecular adaptor activity"/>
    <property type="evidence" value="ECO:0007669"/>
    <property type="project" value="TreeGrafter"/>
</dbReference>
<feature type="domain" description="Anaphase-promoting complex subunit 1 beta-sandwich" evidence="6">
    <location>
        <begin position="34"/>
        <end position="131"/>
    </location>
</feature>
<name>A0A4P9XI32_9FUNG</name>
<keyword evidence="4" id="KW-0131">Cell cycle</keyword>
<keyword evidence="8" id="KW-1185">Reference proteome</keyword>
<dbReference type="Pfam" id="PF21282">
    <property type="entry name" value="APC1_3rd"/>
    <property type="match status" value="1"/>
</dbReference>
<keyword evidence="1" id="KW-0132">Cell division</keyword>